<evidence type="ECO:0000259" key="5">
    <source>
        <dbReference type="Pfam" id="PF13407"/>
    </source>
</evidence>
<gene>
    <name evidence="6" type="ORF">GB927_001145</name>
</gene>
<dbReference type="SUPFAM" id="SSF53822">
    <property type="entry name" value="Periplasmic binding protein-like I"/>
    <property type="match status" value="1"/>
</dbReference>
<dbReference type="PANTHER" id="PTHR46847">
    <property type="entry name" value="D-ALLOSE-BINDING PERIPLASMIC PROTEIN-RELATED"/>
    <property type="match status" value="1"/>
</dbReference>
<evidence type="ECO:0000256" key="4">
    <source>
        <dbReference type="SAM" id="SignalP"/>
    </source>
</evidence>
<keyword evidence="7" id="KW-1185">Reference proteome</keyword>
<dbReference type="InterPro" id="IPR028082">
    <property type="entry name" value="Peripla_BP_I"/>
</dbReference>
<name>A0ABT1R0D2_9HYPH</name>
<dbReference type="InterPro" id="IPR025997">
    <property type="entry name" value="SBP_2_dom"/>
</dbReference>
<feature type="signal peptide" evidence="4">
    <location>
        <begin position="1"/>
        <end position="23"/>
    </location>
</feature>
<dbReference type="PANTHER" id="PTHR46847:SF1">
    <property type="entry name" value="D-ALLOSE-BINDING PERIPLASMIC PROTEIN-RELATED"/>
    <property type="match status" value="1"/>
</dbReference>
<evidence type="ECO:0000313" key="6">
    <source>
        <dbReference type="EMBL" id="MCQ4628618.1"/>
    </source>
</evidence>
<dbReference type="Gene3D" id="3.40.50.2300">
    <property type="match status" value="2"/>
</dbReference>
<proteinExistence type="inferred from homology"/>
<comment type="caution">
    <text evidence="6">The sequence shown here is derived from an EMBL/GenBank/DDBJ whole genome shotgun (WGS) entry which is preliminary data.</text>
</comment>
<dbReference type="EMBL" id="WHSB02000001">
    <property type="protein sequence ID" value="MCQ4628618.1"/>
    <property type="molecule type" value="Genomic_DNA"/>
</dbReference>
<comment type="similarity">
    <text evidence="2">Belongs to the bacterial solute-binding protein 2 family.</text>
</comment>
<accession>A0ABT1R0D2</accession>
<protein>
    <submittedName>
        <fullName evidence="6">Substrate-binding domain-containing protein</fullName>
    </submittedName>
</protein>
<keyword evidence="3 4" id="KW-0732">Signal</keyword>
<evidence type="ECO:0000313" key="7">
    <source>
        <dbReference type="Proteomes" id="UP000996601"/>
    </source>
</evidence>
<sequence>MSVKLKKLALMAAALTLMSTQSAWSEYRIALMPFGLPEYMSTFVNEIEQHPLVKDGTVKITVLDGRFDASVQSNQMDTLITQRVDAIIFSPIDSEAATAPVARAAAAGIPVIGAVTKANSDQMFAYIGTNDVDGGRIIAERMASELKGAGNVVILEGPIGNSPQLLRREGIDGVLAKNPELKLLASKTANWSRAEGLAVMENWLSLYGDAVNGVIAENDEMALGAIQAIEGKGLDTAKVKVVAIDGIQDGIRAVKSHGLFTLFKSAHHEGQGALDLALRAVVGESYEPKADIWQGDMTWAGGTAKQYDVPWIEITPANADKFLKK</sequence>
<reference evidence="6" key="1">
    <citation type="submission" date="2021-07" db="EMBL/GenBank/DDBJ databases">
        <title>Shinella sp. nov., a novel member of the genus Shinella from water.</title>
        <authorList>
            <person name="Deng Y."/>
        </authorList>
    </citation>
    <scope>NUCLEOTIDE SEQUENCE</scope>
    <source>
        <strain evidence="6">CPCC 100929</strain>
    </source>
</reference>
<dbReference type="Pfam" id="PF13407">
    <property type="entry name" value="Peripla_BP_4"/>
    <property type="match status" value="1"/>
</dbReference>
<evidence type="ECO:0000256" key="3">
    <source>
        <dbReference type="ARBA" id="ARBA00022729"/>
    </source>
</evidence>
<organism evidence="6 7">
    <name type="scientific">Shinella lacus</name>
    <dbReference type="NCBI Taxonomy" id="2654216"/>
    <lineage>
        <taxon>Bacteria</taxon>
        <taxon>Pseudomonadati</taxon>
        <taxon>Pseudomonadota</taxon>
        <taxon>Alphaproteobacteria</taxon>
        <taxon>Hyphomicrobiales</taxon>
        <taxon>Rhizobiaceae</taxon>
        <taxon>Shinella</taxon>
    </lineage>
</organism>
<feature type="chain" id="PRO_5045405875" evidence="4">
    <location>
        <begin position="24"/>
        <end position="325"/>
    </location>
</feature>
<evidence type="ECO:0000256" key="1">
    <source>
        <dbReference type="ARBA" id="ARBA00004196"/>
    </source>
</evidence>
<feature type="domain" description="Periplasmic binding protein" evidence="5">
    <location>
        <begin position="55"/>
        <end position="284"/>
    </location>
</feature>
<comment type="subcellular location">
    <subcellularLocation>
        <location evidence="1">Cell envelope</location>
    </subcellularLocation>
</comment>
<dbReference type="Proteomes" id="UP000996601">
    <property type="component" value="Unassembled WGS sequence"/>
</dbReference>
<evidence type="ECO:0000256" key="2">
    <source>
        <dbReference type="ARBA" id="ARBA00007639"/>
    </source>
</evidence>